<evidence type="ECO:0000313" key="3">
    <source>
        <dbReference type="Proteomes" id="UP001595859"/>
    </source>
</evidence>
<organism evidence="2 3">
    <name type="scientific">Actinophytocola glycyrrhizae</name>
    <dbReference type="NCBI Taxonomy" id="2044873"/>
    <lineage>
        <taxon>Bacteria</taxon>
        <taxon>Bacillati</taxon>
        <taxon>Actinomycetota</taxon>
        <taxon>Actinomycetes</taxon>
        <taxon>Pseudonocardiales</taxon>
        <taxon>Pseudonocardiaceae</taxon>
    </lineage>
</organism>
<evidence type="ECO:0000313" key="2">
    <source>
        <dbReference type="EMBL" id="MFC4857577.1"/>
    </source>
</evidence>
<reference evidence="3" key="1">
    <citation type="journal article" date="2019" name="Int. J. Syst. Evol. Microbiol.">
        <title>The Global Catalogue of Microorganisms (GCM) 10K type strain sequencing project: providing services to taxonomists for standard genome sequencing and annotation.</title>
        <authorList>
            <consortium name="The Broad Institute Genomics Platform"/>
            <consortium name="The Broad Institute Genome Sequencing Center for Infectious Disease"/>
            <person name="Wu L."/>
            <person name="Ma J."/>
        </authorList>
    </citation>
    <scope>NUCLEOTIDE SEQUENCE [LARGE SCALE GENOMIC DNA]</scope>
    <source>
        <strain evidence="3">ZS-22-S1</strain>
    </source>
</reference>
<comment type="caution">
    <text evidence="2">The sequence shown here is derived from an EMBL/GenBank/DDBJ whole genome shotgun (WGS) entry which is preliminary data.</text>
</comment>
<protein>
    <submittedName>
        <fullName evidence="2">Uncharacterized protein</fullName>
    </submittedName>
</protein>
<proteinExistence type="predicted"/>
<accession>A0ABV9S8P3</accession>
<sequence length="47" mass="4900">MTSADPVPHPSRARLRRWPRAVSRPGSAVLATADAAAGTPGGRHLRA</sequence>
<dbReference type="EMBL" id="JBHSIS010000020">
    <property type="protein sequence ID" value="MFC4857577.1"/>
    <property type="molecule type" value="Genomic_DNA"/>
</dbReference>
<feature type="compositionally biased region" description="Low complexity" evidence="1">
    <location>
        <begin position="26"/>
        <end position="38"/>
    </location>
</feature>
<gene>
    <name evidence="2" type="ORF">ACFPCV_29110</name>
</gene>
<name>A0ABV9S8P3_9PSEU</name>
<feature type="region of interest" description="Disordered" evidence="1">
    <location>
        <begin position="1"/>
        <end position="47"/>
    </location>
</feature>
<keyword evidence="3" id="KW-1185">Reference proteome</keyword>
<evidence type="ECO:0000256" key="1">
    <source>
        <dbReference type="SAM" id="MobiDB-lite"/>
    </source>
</evidence>
<dbReference type="Proteomes" id="UP001595859">
    <property type="component" value="Unassembled WGS sequence"/>
</dbReference>